<evidence type="ECO:0000313" key="2">
    <source>
        <dbReference type="Proteomes" id="UP000605848"/>
    </source>
</evidence>
<dbReference type="EMBL" id="JAEQMY010000194">
    <property type="protein sequence ID" value="MBL0408347.1"/>
    <property type="molecule type" value="Genomic_DNA"/>
</dbReference>
<sequence length="117" mass="13354">MRFWINATVIQKVVKADPNFADVAGWVGRCSKADKDIHFAYEAFSLVSQSELDLAMSHPRFEVVEKEQDLSVHVHVDAAEALPIRACRDLDALQQVRELCRPFNDGVLCQRHRQHDP</sequence>
<proteinExistence type="predicted"/>
<dbReference type="RefSeq" id="WP_377047846.1">
    <property type="nucleotide sequence ID" value="NZ_JBHSMN010000040.1"/>
</dbReference>
<dbReference type="AlphaFoldDB" id="A0A937D407"/>
<gene>
    <name evidence="1" type="ORF">JKG68_31230</name>
</gene>
<evidence type="ECO:0000313" key="1">
    <source>
        <dbReference type="EMBL" id="MBL0408347.1"/>
    </source>
</evidence>
<comment type="caution">
    <text evidence="1">The sequence shown here is derived from an EMBL/GenBank/DDBJ whole genome shotgun (WGS) entry which is preliminary data.</text>
</comment>
<organism evidence="1 2">
    <name type="scientific">Microvirga aerilata</name>
    <dbReference type="NCBI Taxonomy" id="670292"/>
    <lineage>
        <taxon>Bacteria</taxon>
        <taxon>Pseudomonadati</taxon>
        <taxon>Pseudomonadota</taxon>
        <taxon>Alphaproteobacteria</taxon>
        <taxon>Hyphomicrobiales</taxon>
        <taxon>Methylobacteriaceae</taxon>
        <taxon>Microvirga</taxon>
    </lineage>
</organism>
<name>A0A937D407_9HYPH</name>
<accession>A0A937D407</accession>
<reference evidence="1" key="1">
    <citation type="submission" date="2021-01" db="EMBL/GenBank/DDBJ databases">
        <title>Microvirga sp.</title>
        <authorList>
            <person name="Kim M.K."/>
        </authorList>
    </citation>
    <scope>NUCLEOTIDE SEQUENCE</scope>
    <source>
        <strain evidence="1">5420S-16</strain>
    </source>
</reference>
<dbReference type="Proteomes" id="UP000605848">
    <property type="component" value="Unassembled WGS sequence"/>
</dbReference>
<protein>
    <submittedName>
        <fullName evidence="1">Uncharacterized protein</fullName>
    </submittedName>
</protein>
<keyword evidence="2" id="KW-1185">Reference proteome</keyword>